<evidence type="ECO:0000259" key="7">
    <source>
        <dbReference type="PROSITE" id="PS50879"/>
    </source>
</evidence>
<dbReference type="SUPFAM" id="SSF56672">
    <property type="entry name" value="DNA/RNA polymerases"/>
    <property type="match status" value="1"/>
</dbReference>
<reference evidence="9" key="1">
    <citation type="submission" date="2025-08" db="UniProtKB">
        <authorList>
            <consortium name="RefSeq"/>
        </authorList>
    </citation>
    <scope>IDENTIFICATION</scope>
    <source>
        <tissue evidence="9">Leaves</tissue>
    </source>
</reference>
<keyword evidence="5" id="KW-0378">Hydrolase</keyword>
<evidence type="ECO:0000256" key="5">
    <source>
        <dbReference type="ARBA" id="ARBA00022801"/>
    </source>
</evidence>
<keyword evidence="1" id="KW-0808">Transferase</keyword>
<dbReference type="InterPro" id="IPR002156">
    <property type="entry name" value="RNaseH_domain"/>
</dbReference>
<accession>A0ABM4URK1</accession>
<dbReference type="RefSeq" id="XP_071909913.1">
    <property type="nucleotide sequence ID" value="XM_072053812.1"/>
</dbReference>
<keyword evidence="2" id="KW-0548">Nucleotidyltransferase</keyword>
<protein>
    <recommendedName>
        <fullName evidence="7">RNase H type-1 domain-containing protein</fullName>
    </recommendedName>
</protein>
<evidence type="ECO:0000256" key="3">
    <source>
        <dbReference type="ARBA" id="ARBA00022722"/>
    </source>
</evidence>
<keyword evidence="8" id="KW-1185">Reference proteome</keyword>
<dbReference type="InterPro" id="IPR041373">
    <property type="entry name" value="RT_RNaseH"/>
</dbReference>
<keyword evidence="3" id="KW-0540">Nuclease</keyword>
<dbReference type="InterPro" id="IPR012337">
    <property type="entry name" value="RNaseH-like_sf"/>
</dbReference>
<evidence type="ECO:0000313" key="8">
    <source>
        <dbReference type="Proteomes" id="UP001652660"/>
    </source>
</evidence>
<evidence type="ECO:0000256" key="2">
    <source>
        <dbReference type="ARBA" id="ARBA00022695"/>
    </source>
</evidence>
<evidence type="ECO:0000256" key="1">
    <source>
        <dbReference type="ARBA" id="ARBA00022679"/>
    </source>
</evidence>
<organism evidence="8 9">
    <name type="scientific">Coffea arabica</name>
    <name type="common">Arabian coffee</name>
    <dbReference type="NCBI Taxonomy" id="13443"/>
    <lineage>
        <taxon>Eukaryota</taxon>
        <taxon>Viridiplantae</taxon>
        <taxon>Streptophyta</taxon>
        <taxon>Embryophyta</taxon>
        <taxon>Tracheophyta</taxon>
        <taxon>Spermatophyta</taxon>
        <taxon>Magnoliopsida</taxon>
        <taxon>eudicotyledons</taxon>
        <taxon>Gunneridae</taxon>
        <taxon>Pentapetalae</taxon>
        <taxon>asterids</taxon>
        <taxon>lamiids</taxon>
        <taxon>Gentianales</taxon>
        <taxon>Rubiaceae</taxon>
        <taxon>Ixoroideae</taxon>
        <taxon>Gardenieae complex</taxon>
        <taxon>Bertiereae - Coffeeae clade</taxon>
        <taxon>Coffeeae</taxon>
        <taxon>Coffea</taxon>
    </lineage>
</organism>
<dbReference type="Pfam" id="PF13456">
    <property type="entry name" value="RVT_3"/>
    <property type="match status" value="1"/>
</dbReference>
<name>A0ABM4URK1_COFAR</name>
<dbReference type="PROSITE" id="PS50879">
    <property type="entry name" value="RNASE_H_1"/>
    <property type="match status" value="1"/>
</dbReference>
<evidence type="ECO:0000313" key="9">
    <source>
        <dbReference type="RefSeq" id="XP_071909913.1"/>
    </source>
</evidence>
<dbReference type="PANTHER" id="PTHR48475">
    <property type="entry name" value="RIBONUCLEASE H"/>
    <property type="match status" value="1"/>
</dbReference>
<sequence>MLRGQKRVVAQATNLEPYIPWEEAKQLGTQDGIEEFPLREDRPDRVLRIGASLPSEEKEGLKALLREYSRVFAWTVEDMPWIPTDLAVHHLNVDPRFKPVKQKKRSFAPERNEVIKKEVGKLLESKIILEVYYPTWLANPVLVKKEDKFWRMCVDFTDLNKTCQKDCFPLPRIDSAVLVREDKGAQRPIYYVSRALQEPETRYTPTEKLVLTLVHAARKLRPYFQGHSIVVMTDQPLRQILTKSKVSGRITKWAVELAKHDIGYQPRTAIKVQALANFLAEEASLSVAESSSLPEEVWPEEPWVLFVDGASSKERSGASLLLTSPTGEELTYALRFDFSASNNEAEYEALLIGLRIVHQMGITAIKVRSDSQLVVHQVRGEYETKEDIMKKYLAKVRKAITLFDVFEIEQVPRSQNKRVDALSKLASSSFAHLNNEVLVEVVKQKSIDQVQVLTIDSPVS</sequence>
<dbReference type="InterPro" id="IPR036397">
    <property type="entry name" value="RNaseH_sf"/>
</dbReference>
<dbReference type="Gene3D" id="3.30.420.10">
    <property type="entry name" value="Ribonuclease H-like superfamily/Ribonuclease H"/>
    <property type="match status" value="1"/>
</dbReference>
<keyword evidence="4" id="KW-0255">Endonuclease</keyword>
<dbReference type="Pfam" id="PF17917">
    <property type="entry name" value="RT_RNaseH"/>
    <property type="match status" value="1"/>
</dbReference>
<proteinExistence type="predicted"/>
<dbReference type="PANTHER" id="PTHR48475:SF2">
    <property type="entry name" value="RIBONUCLEASE H"/>
    <property type="match status" value="1"/>
</dbReference>
<dbReference type="GeneID" id="140008902"/>
<dbReference type="Gene3D" id="3.10.10.10">
    <property type="entry name" value="HIV Type 1 Reverse Transcriptase, subunit A, domain 1"/>
    <property type="match status" value="1"/>
</dbReference>
<evidence type="ECO:0000256" key="6">
    <source>
        <dbReference type="ARBA" id="ARBA00022918"/>
    </source>
</evidence>
<dbReference type="CDD" id="cd09279">
    <property type="entry name" value="RNase_HI_like"/>
    <property type="match status" value="1"/>
</dbReference>
<dbReference type="InterPro" id="IPR043502">
    <property type="entry name" value="DNA/RNA_pol_sf"/>
</dbReference>
<dbReference type="SUPFAM" id="SSF53098">
    <property type="entry name" value="Ribonuclease H-like"/>
    <property type="match status" value="1"/>
</dbReference>
<evidence type="ECO:0000256" key="4">
    <source>
        <dbReference type="ARBA" id="ARBA00022759"/>
    </source>
</evidence>
<dbReference type="Proteomes" id="UP001652660">
    <property type="component" value="Chromosome 6c"/>
</dbReference>
<feature type="domain" description="RNase H type-1" evidence="7">
    <location>
        <begin position="299"/>
        <end position="428"/>
    </location>
</feature>
<keyword evidence="6" id="KW-0695">RNA-directed DNA polymerase</keyword>
<gene>
    <name evidence="9" type="primary">LOC140008902</name>
</gene>